<evidence type="ECO:0000313" key="2">
    <source>
        <dbReference type="Proteomes" id="UP000237481"/>
    </source>
</evidence>
<comment type="caution">
    <text evidence="1">The sequence shown here is derived from an EMBL/GenBank/DDBJ whole genome shotgun (WGS) entry which is preliminary data.</text>
</comment>
<proteinExistence type="predicted"/>
<dbReference type="EMBL" id="PKSG01000557">
    <property type="protein sequence ID" value="POR34269.1"/>
    <property type="molecule type" value="Genomic_DNA"/>
</dbReference>
<organism evidence="1 2">
    <name type="scientific">Tolypocladium paradoxum</name>
    <dbReference type="NCBI Taxonomy" id="94208"/>
    <lineage>
        <taxon>Eukaryota</taxon>
        <taxon>Fungi</taxon>
        <taxon>Dikarya</taxon>
        <taxon>Ascomycota</taxon>
        <taxon>Pezizomycotina</taxon>
        <taxon>Sordariomycetes</taxon>
        <taxon>Hypocreomycetidae</taxon>
        <taxon>Hypocreales</taxon>
        <taxon>Ophiocordycipitaceae</taxon>
        <taxon>Tolypocladium</taxon>
    </lineage>
</organism>
<dbReference type="AlphaFoldDB" id="A0A2S4KVQ9"/>
<dbReference type="OrthoDB" id="6508832at2759"/>
<gene>
    <name evidence="1" type="ORF">TPAR_05541</name>
</gene>
<accession>A0A2S4KVQ9</accession>
<keyword evidence="2" id="KW-1185">Reference proteome</keyword>
<dbReference type="Proteomes" id="UP000237481">
    <property type="component" value="Unassembled WGS sequence"/>
</dbReference>
<reference evidence="1 2" key="1">
    <citation type="submission" date="2018-01" db="EMBL/GenBank/DDBJ databases">
        <title>Harnessing the power of phylogenomics to disentangle the directionality and signatures of interkingdom host jumping in the parasitic fungal genus Tolypocladium.</title>
        <authorList>
            <person name="Quandt C.A."/>
            <person name="Patterson W."/>
            <person name="Spatafora J.W."/>
        </authorList>
    </citation>
    <scope>NUCLEOTIDE SEQUENCE [LARGE SCALE GENOMIC DNA]</scope>
    <source>
        <strain evidence="1 2">NRBC 100945</strain>
    </source>
</reference>
<name>A0A2S4KVQ9_9HYPO</name>
<sequence>MSSVASSSDSEESISTLVCWRSAALKLLSVVLDALDVLFSGGDGSRGLVKSALCGVVGMGSVRSQSDALLPRRPCDWTADTLRFPVVVEAGQLAEGGVFGRPRIAAIAAVGPRPRLFGGVGVQALPGASSLNLSRGWRVGRQGGGRLRRVIGSQKDIVNLVLVR</sequence>
<evidence type="ECO:0000313" key="1">
    <source>
        <dbReference type="EMBL" id="POR34269.1"/>
    </source>
</evidence>
<protein>
    <submittedName>
        <fullName evidence="1">Uncharacterized protein</fullName>
    </submittedName>
</protein>